<organism evidence="1 2">
    <name type="scientific">Smallanthus sonchifolius</name>
    <dbReference type="NCBI Taxonomy" id="185202"/>
    <lineage>
        <taxon>Eukaryota</taxon>
        <taxon>Viridiplantae</taxon>
        <taxon>Streptophyta</taxon>
        <taxon>Embryophyta</taxon>
        <taxon>Tracheophyta</taxon>
        <taxon>Spermatophyta</taxon>
        <taxon>Magnoliopsida</taxon>
        <taxon>eudicotyledons</taxon>
        <taxon>Gunneridae</taxon>
        <taxon>Pentapetalae</taxon>
        <taxon>asterids</taxon>
        <taxon>campanulids</taxon>
        <taxon>Asterales</taxon>
        <taxon>Asteraceae</taxon>
        <taxon>Asteroideae</taxon>
        <taxon>Heliantheae alliance</taxon>
        <taxon>Millerieae</taxon>
        <taxon>Smallanthus</taxon>
    </lineage>
</organism>
<evidence type="ECO:0000313" key="2">
    <source>
        <dbReference type="Proteomes" id="UP001056120"/>
    </source>
</evidence>
<evidence type="ECO:0000313" key="1">
    <source>
        <dbReference type="EMBL" id="KAI3712217.1"/>
    </source>
</evidence>
<sequence>MMALTRTRSDEDSRVPTIESVAEGSASAITTRTNRRRKRGSTDTRAAVKDQLDKFFVQYMSASVDLATLSFSDIGVA</sequence>
<name>A0ACB9APZ1_9ASTR</name>
<comment type="caution">
    <text evidence="1">The sequence shown here is derived from an EMBL/GenBank/DDBJ whole genome shotgun (WGS) entry which is preliminary data.</text>
</comment>
<keyword evidence="2" id="KW-1185">Reference proteome</keyword>
<protein>
    <submittedName>
        <fullName evidence="1">Uncharacterized protein</fullName>
    </submittedName>
</protein>
<reference evidence="1 2" key="2">
    <citation type="journal article" date="2022" name="Mol. Ecol. Resour.">
        <title>The genomes of chicory, endive, great burdock and yacon provide insights into Asteraceae paleo-polyploidization history and plant inulin production.</title>
        <authorList>
            <person name="Fan W."/>
            <person name="Wang S."/>
            <person name="Wang H."/>
            <person name="Wang A."/>
            <person name="Jiang F."/>
            <person name="Liu H."/>
            <person name="Zhao H."/>
            <person name="Xu D."/>
            <person name="Zhang Y."/>
        </authorList>
    </citation>
    <scope>NUCLEOTIDE SEQUENCE [LARGE SCALE GENOMIC DNA]</scope>
    <source>
        <strain evidence="2">cv. Yunnan</strain>
        <tissue evidence="1">Leaves</tissue>
    </source>
</reference>
<reference evidence="2" key="1">
    <citation type="journal article" date="2022" name="Mol. Ecol. Resour.">
        <title>The genomes of chicory, endive, great burdock and yacon provide insights into Asteraceae palaeo-polyploidization history and plant inulin production.</title>
        <authorList>
            <person name="Fan W."/>
            <person name="Wang S."/>
            <person name="Wang H."/>
            <person name="Wang A."/>
            <person name="Jiang F."/>
            <person name="Liu H."/>
            <person name="Zhao H."/>
            <person name="Xu D."/>
            <person name="Zhang Y."/>
        </authorList>
    </citation>
    <scope>NUCLEOTIDE SEQUENCE [LARGE SCALE GENOMIC DNA]</scope>
    <source>
        <strain evidence="2">cv. Yunnan</strain>
    </source>
</reference>
<dbReference type="Proteomes" id="UP001056120">
    <property type="component" value="Linkage Group LG24"/>
</dbReference>
<dbReference type="EMBL" id="CM042041">
    <property type="protein sequence ID" value="KAI3712217.1"/>
    <property type="molecule type" value="Genomic_DNA"/>
</dbReference>
<proteinExistence type="predicted"/>
<gene>
    <name evidence="1" type="ORF">L1987_70768</name>
</gene>
<accession>A0ACB9APZ1</accession>